<accession>A0A1F4ZT31</accession>
<evidence type="ECO:0000313" key="2">
    <source>
        <dbReference type="EMBL" id="OGD09545.1"/>
    </source>
</evidence>
<gene>
    <name evidence="2" type="ORF">A2397_03955</name>
</gene>
<sequence>MQKVLLKISVFILLSLAYPLFVILLYMCTPVQIDCFTSSPNCISGLHNTCGPISPAISSFLKIFPLLKINFFIQIPILIIINLVLTNLIVKKLARPVV</sequence>
<keyword evidence="1" id="KW-1133">Transmembrane helix</keyword>
<feature type="transmembrane region" description="Helical" evidence="1">
    <location>
        <begin position="71"/>
        <end position="90"/>
    </location>
</feature>
<keyword evidence="1" id="KW-0472">Membrane</keyword>
<dbReference type="AlphaFoldDB" id="A0A1F4ZT31"/>
<protein>
    <submittedName>
        <fullName evidence="2">Uncharacterized protein</fullName>
    </submittedName>
</protein>
<keyword evidence="1" id="KW-0812">Transmembrane</keyword>
<dbReference type="Proteomes" id="UP000176424">
    <property type="component" value="Unassembled WGS sequence"/>
</dbReference>
<dbReference type="STRING" id="1797263.A2397_03955"/>
<proteinExistence type="predicted"/>
<reference evidence="2 3" key="1">
    <citation type="journal article" date="2016" name="Nat. Commun.">
        <title>Thousands of microbial genomes shed light on interconnected biogeochemical processes in an aquifer system.</title>
        <authorList>
            <person name="Anantharaman K."/>
            <person name="Brown C.T."/>
            <person name="Hug L.A."/>
            <person name="Sharon I."/>
            <person name="Castelle C.J."/>
            <person name="Probst A.J."/>
            <person name="Thomas B.C."/>
            <person name="Singh A."/>
            <person name="Wilkins M.J."/>
            <person name="Karaoz U."/>
            <person name="Brodie E.L."/>
            <person name="Williams K.H."/>
            <person name="Hubbard S.S."/>
            <person name="Banfield J.F."/>
        </authorList>
    </citation>
    <scope>NUCLEOTIDE SEQUENCE [LARGE SCALE GENOMIC DNA]</scope>
</reference>
<evidence type="ECO:0000256" key="1">
    <source>
        <dbReference type="SAM" id="Phobius"/>
    </source>
</evidence>
<dbReference type="EMBL" id="MEXR01000031">
    <property type="protein sequence ID" value="OGD09545.1"/>
    <property type="molecule type" value="Genomic_DNA"/>
</dbReference>
<name>A0A1F4ZT31_9BACT</name>
<evidence type="ECO:0000313" key="3">
    <source>
        <dbReference type="Proteomes" id="UP000176424"/>
    </source>
</evidence>
<feature type="transmembrane region" description="Helical" evidence="1">
    <location>
        <begin position="5"/>
        <end position="27"/>
    </location>
</feature>
<comment type="caution">
    <text evidence="2">The sequence shown here is derived from an EMBL/GenBank/DDBJ whole genome shotgun (WGS) entry which is preliminary data.</text>
</comment>
<organism evidence="2 3">
    <name type="scientific">Candidatus Amesbacteria bacterium RIFOXYB1_FULL_44_23</name>
    <dbReference type="NCBI Taxonomy" id="1797263"/>
    <lineage>
        <taxon>Bacteria</taxon>
        <taxon>Candidatus Amesiibacteriota</taxon>
    </lineage>
</organism>